<dbReference type="GO" id="GO:0033281">
    <property type="term" value="C:TAT protein transport complex"/>
    <property type="evidence" value="ECO:0007669"/>
    <property type="project" value="UniProtKB-UniRule"/>
</dbReference>
<dbReference type="PANTHER" id="PTHR42982:SF1">
    <property type="entry name" value="SEC-INDEPENDENT PROTEIN TRANSLOCASE PROTEIN TATA"/>
    <property type="match status" value="1"/>
</dbReference>
<evidence type="ECO:0000256" key="3">
    <source>
        <dbReference type="ARBA" id="ARBA00022475"/>
    </source>
</evidence>
<proteinExistence type="inferred from homology"/>
<keyword evidence="4 9" id="KW-0812">Transmembrane</keyword>
<evidence type="ECO:0000256" key="9">
    <source>
        <dbReference type="HAMAP-Rule" id="MF_00236"/>
    </source>
</evidence>
<dbReference type="AlphaFoldDB" id="A0A560BCD1"/>
<dbReference type="NCBIfam" id="TIGR01411">
    <property type="entry name" value="tatAE"/>
    <property type="match status" value="1"/>
</dbReference>
<dbReference type="PANTHER" id="PTHR42982">
    <property type="entry name" value="SEC-INDEPENDENT PROTEIN TRANSLOCASE PROTEIN TATA"/>
    <property type="match status" value="1"/>
</dbReference>
<comment type="subunit">
    <text evidence="9">The Tat system comprises two distinct complexes: a TatABC complex, containing multiple copies of TatA, TatB and TatC subunits, and a separate TatA complex, containing only TatA subunits. Substrates initially bind to the TatABC complex, which probably triggers association of the separate TatA complex to form the active translocon.</text>
</comment>
<comment type="caution">
    <text evidence="10">The sequence shown here is derived from an EMBL/GenBank/DDBJ whole genome shotgun (WGS) entry which is preliminary data.</text>
</comment>
<evidence type="ECO:0000313" key="10">
    <source>
        <dbReference type="EMBL" id="TWA70274.1"/>
    </source>
</evidence>
<dbReference type="InterPro" id="IPR003369">
    <property type="entry name" value="TatA/B/E"/>
</dbReference>
<evidence type="ECO:0000256" key="4">
    <source>
        <dbReference type="ARBA" id="ARBA00022692"/>
    </source>
</evidence>
<dbReference type="Pfam" id="PF02416">
    <property type="entry name" value="TatA_B_E"/>
    <property type="match status" value="1"/>
</dbReference>
<keyword evidence="2 9" id="KW-0813">Transport</keyword>
<dbReference type="EMBL" id="VITF01000004">
    <property type="protein sequence ID" value="TWA70274.1"/>
    <property type="molecule type" value="Genomic_DNA"/>
</dbReference>
<dbReference type="Gene3D" id="1.20.5.3310">
    <property type="match status" value="1"/>
</dbReference>
<evidence type="ECO:0000256" key="5">
    <source>
        <dbReference type="ARBA" id="ARBA00022927"/>
    </source>
</evidence>
<dbReference type="Proteomes" id="UP000316083">
    <property type="component" value="Unassembled WGS sequence"/>
</dbReference>
<evidence type="ECO:0000256" key="1">
    <source>
        <dbReference type="ARBA" id="ARBA00004162"/>
    </source>
</evidence>
<reference evidence="10 11" key="1">
    <citation type="submission" date="2019-06" db="EMBL/GenBank/DDBJ databases">
        <title>Genomic Encyclopedia of Type Strains, Phase IV (KMG-V): Genome sequencing to study the core and pangenomes of soil and plant-associated prokaryotes.</title>
        <authorList>
            <person name="Whitman W."/>
        </authorList>
    </citation>
    <scope>NUCLEOTIDE SEQUENCE [LARGE SCALE GENOMIC DNA]</scope>
    <source>
        <strain evidence="10 11">BR 11796</strain>
    </source>
</reference>
<name>A0A560BCD1_AZOBR</name>
<comment type="similarity">
    <text evidence="9">Belongs to the TatA/E family.</text>
</comment>
<keyword evidence="7 9" id="KW-0811">Translocation</keyword>
<keyword evidence="8 9" id="KW-0472">Membrane</keyword>
<dbReference type="InterPro" id="IPR006312">
    <property type="entry name" value="TatA/E"/>
</dbReference>
<dbReference type="GO" id="GO:0008320">
    <property type="term" value="F:protein transmembrane transporter activity"/>
    <property type="evidence" value="ECO:0007669"/>
    <property type="project" value="UniProtKB-UniRule"/>
</dbReference>
<keyword evidence="3 9" id="KW-1003">Cell membrane</keyword>
<sequence length="65" mass="6781">MGSFSLMHWAIVLLLVLLLFGAGKLPKVMGDLAKGVKSFKAGLKDDVSDAAPVLVEASRKPASNA</sequence>
<comment type="function">
    <text evidence="9">Part of the twin-arginine translocation (Tat) system that transports large folded proteins containing a characteristic twin-arginine motif in their signal peptide across membranes. TatA could form the protein-conducting channel of the Tat system.</text>
</comment>
<evidence type="ECO:0000313" key="11">
    <source>
        <dbReference type="Proteomes" id="UP000316083"/>
    </source>
</evidence>
<keyword evidence="6 9" id="KW-1133">Transmembrane helix</keyword>
<keyword evidence="5 9" id="KW-0653">Protein transport</keyword>
<accession>A0A560BCD1</accession>
<dbReference type="HAMAP" id="MF_00236">
    <property type="entry name" value="TatA_E"/>
    <property type="match status" value="1"/>
</dbReference>
<evidence type="ECO:0000256" key="7">
    <source>
        <dbReference type="ARBA" id="ARBA00023010"/>
    </source>
</evidence>
<evidence type="ECO:0000256" key="8">
    <source>
        <dbReference type="ARBA" id="ARBA00023136"/>
    </source>
</evidence>
<evidence type="ECO:0000256" key="6">
    <source>
        <dbReference type="ARBA" id="ARBA00022989"/>
    </source>
</evidence>
<protein>
    <recommendedName>
        <fullName evidence="9">Sec-independent protein translocase protein TatA</fullName>
    </recommendedName>
</protein>
<organism evidence="10 11">
    <name type="scientific">Azospirillum brasilense</name>
    <dbReference type="NCBI Taxonomy" id="192"/>
    <lineage>
        <taxon>Bacteria</taxon>
        <taxon>Pseudomonadati</taxon>
        <taxon>Pseudomonadota</taxon>
        <taxon>Alphaproteobacteria</taxon>
        <taxon>Rhodospirillales</taxon>
        <taxon>Azospirillaceae</taxon>
        <taxon>Azospirillum</taxon>
    </lineage>
</organism>
<evidence type="ECO:0000256" key="2">
    <source>
        <dbReference type="ARBA" id="ARBA00022448"/>
    </source>
</evidence>
<comment type="subcellular location">
    <subcellularLocation>
        <location evidence="1 9">Cell membrane</location>
        <topology evidence="1 9">Single-pass membrane protein</topology>
    </subcellularLocation>
</comment>
<dbReference type="RefSeq" id="WP_145675653.1">
    <property type="nucleotide sequence ID" value="NZ_VITF01000004.1"/>
</dbReference>
<dbReference type="GO" id="GO:0043953">
    <property type="term" value="P:protein transport by the Tat complex"/>
    <property type="evidence" value="ECO:0007669"/>
    <property type="project" value="UniProtKB-UniRule"/>
</dbReference>
<gene>
    <name evidence="9" type="primary">tatA</name>
    <name evidence="10" type="ORF">FBZ82_104436</name>
</gene>